<evidence type="ECO:0000313" key="1">
    <source>
        <dbReference type="EMBL" id="RCN49237.1"/>
    </source>
</evidence>
<accession>A0A368H1X2</accession>
<keyword evidence="2" id="KW-1185">Reference proteome</keyword>
<name>A0A368H1X2_ANCCA</name>
<sequence>MRIRGEEISANIDPKKQKMMTEEMKGITKKMLRKKEKLSVATDGLSNIEQRSRRKSFELSEDYTTSDSWLNEVRRHFRGCTYCYGVKELGATALEKVK</sequence>
<dbReference type="AlphaFoldDB" id="A0A368H1X2"/>
<evidence type="ECO:0000313" key="2">
    <source>
        <dbReference type="Proteomes" id="UP000252519"/>
    </source>
</evidence>
<organism evidence="1 2">
    <name type="scientific">Ancylostoma caninum</name>
    <name type="common">Dog hookworm</name>
    <dbReference type="NCBI Taxonomy" id="29170"/>
    <lineage>
        <taxon>Eukaryota</taxon>
        <taxon>Metazoa</taxon>
        <taxon>Ecdysozoa</taxon>
        <taxon>Nematoda</taxon>
        <taxon>Chromadorea</taxon>
        <taxon>Rhabditida</taxon>
        <taxon>Rhabditina</taxon>
        <taxon>Rhabditomorpha</taxon>
        <taxon>Strongyloidea</taxon>
        <taxon>Ancylostomatidae</taxon>
        <taxon>Ancylostomatinae</taxon>
        <taxon>Ancylostoma</taxon>
    </lineage>
</organism>
<reference evidence="1 2" key="1">
    <citation type="submission" date="2014-10" db="EMBL/GenBank/DDBJ databases">
        <title>Draft genome of the hookworm Ancylostoma caninum.</title>
        <authorList>
            <person name="Mitreva M."/>
        </authorList>
    </citation>
    <scope>NUCLEOTIDE SEQUENCE [LARGE SCALE GENOMIC DNA]</scope>
    <source>
        <strain evidence="1 2">Baltimore</strain>
    </source>
</reference>
<comment type="caution">
    <text evidence="1">The sequence shown here is derived from an EMBL/GenBank/DDBJ whole genome shotgun (WGS) entry which is preliminary data.</text>
</comment>
<gene>
    <name evidence="1" type="ORF">ANCCAN_04652</name>
</gene>
<proteinExistence type="predicted"/>
<dbReference type="Proteomes" id="UP000252519">
    <property type="component" value="Unassembled WGS sequence"/>
</dbReference>
<protein>
    <submittedName>
        <fullName evidence="1">Uncharacterized protein</fullName>
    </submittedName>
</protein>
<dbReference type="EMBL" id="JOJR01000036">
    <property type="protein sequence ID" value="RCN49237.1"/>
    <property type="molecule type" value="Genomic_DNA"/>
</dbReference>